<keyword evidence="4" id="KW-0808">Transferase</keyword>
<comment type="catalytic activity">
    <reaction evidence="1">
        <text>ATP + protein L-histidine = ADP + protein N-phospho-L-histidine.</text>
        <dbReference type="EC" id="2.7.13.3"/>
    </reaction>
</comment>
<evidence type="ECO:0000313" key="12">
    <source>
        <dbReference type="Proteomes" id="UP001649230"/>
    </source>
</evidence>
<feature type="domain" description="Histidine kinase" evidence="10">
    <location>
        <begin position="473"/>
        <end position="579"/>
    </location>
</feature>
<evidence type="ECO:0000256" key="8">
    <source>
        <dbReference type="ARBA" id="ARBA00023012"/>
    </source>
</evidence>
<dbReference type="InterPro" id="IPR016120">
    <property type="entry name" value="Sig_transdc_His_kin_SpoOB"/>
</dbReference>
<evidence type="ECO:0000256" key="4">
    <source>
        <dbReference type="ARBA" id="ARBA00022679"/>
    </source>
</evidence>
<feature type="transmembrane region" description="Helical" evidence="9">
    <location>
        <begin position="12"/>
        <end position="36"/>
    </location>
</feature>
<keyword evidence="7 11" id="KW-0067">ATP-binding</keyword>
<sequence>MNTKTAMQKKQLRFSAFILMIALIIVLLTDSVFYHFTKSMLTSQLEERMQLIADNVAVSIKLSKTGQSYVENLIGVNLRTASVAAQYRLNPDIEKVSNEELVQLSKELMVDHITLMKRSGDDIIGYKSSDPKEINLSTKGWSHDWFKAFNQLLDTTNANVASGQTLPHYWSGPLNTSSSNPQYVDKWGYYYDGTTNYIIDPYVHDTYYNEYQEKTGVDSVIQEMVHNNTNNGAKEISIFNPPIFLKQQEQYKQEGYTWFADREILFGSYTMKDDRDREYVQEVMSTKQRKQFISTLDGKQYLKMFIPLQLDFPVVVGLTADYEQVQASLRQQQTSLLILIVSTAIVAFIIVFLSIRLINRNKEAAVESIQEVYIENIDSLFRSMKEQRHDFNNHVATISSLVYFKQYEELQKYTNEFIGETTALNDIIQINVPALCAIVQSKVIQAVERKINFQHEVENLNRLQLGALKATDMVKIVSNLVDNAFEAVSHSGKASDLEVKLIGRIENKQLVFEVINNGLPIPENMQNKIFEAGFTTKASSGKNSGLGLHIVKKIVDTYHGSIHVKSDDDQTRFQVAIPV</sequence>
<dbReference type="SUPFAM" id="SSF55874">
    <property type="entry name" value="ATPase domain of HSP90 chaperone/DNA topoisomerase II/histidine kinase"/>
    <property type="match status" value="1"/>
</dbReference>
<gene>
    <name evidence="11" type="ORF">L0M14_19255</name>
</gene>
<organism evidence="11 12">
    <name type="scientific">Paenibacillus hexagrammi</name>
    <dbReference type="NCBI Taxonomy" id="2908839"/>
    <lineage>
        <taxon>Bacteria</taxon>
        <taxon>Bacillati</taxon>
        <taxon>Bacillota</taxon>
        <taxon>Bacilli</taxon>
        <taxon>Bacillales</taxon>
        <taxon>Paenibacillaceae</taxon>
        <taxon>Paenibacillus</taxon>
    </lineage>
</organism>
<dbReference type="GO" id="GO:0005524">
    <property type="term" value="F:ATP binding"/>
    <property type="evidence" value="ECO:0007669"/>
    <property type="project" value="UniProtKB-KW"/>
</dbReference>
<dbReference type="EC" id="2.7.13.3" evidence="2"/>
<name>A0ABY3SD10_9BACL</name>
<dbReference type="InterPro" id="IPR003594">
    <property type="entry name" value="HATPase_dom"/>
</dbReference>
<keyword evidence="8" id="KW-0902">Two-component regulatory system</keyword>
<keyword evidence="5" id="KW-0547">Nucleotide-binding</keyword>
<keyword evidence="3" id="KW-0597">Phosphoprotein</keyword>
<evidence type="ECO:0000256" key="1">
    <source>
        <dbReference type="ARBA" id="ARBA00000085"/>
    </source>
</evidence>
<keyword evidence="9" id="KW-1133">Transmembrane helix</keyword>
<evidence type="ECO:0000256" key="6">
    <source>
        <dbReference type="ARBA" id="ARBA00022777"/>
    </source>
</evidence>
<dbReference type="Gene3D" id="3.30.565.10">
    <property type="entry name" value="Histidine kinase-like ATPase, C-terminal domain"/>
    <property type="match status" value="1"/>
</dbReference>
<dbReference type="RefSeq" id="WP_235118227.1">
    <property type="nucleotide sequence ID" value="NZ_CP090978.1"/>
</dbReference>
<dbReference type="InterPro" id="IPR036890">
    <property type="entry name" value="HATPase_C_sf"/>
</dbReference>
<accession>A0ABY3SD10</accession>
<dbReference type="EMBL" id="CP090978">
    <property type="protein sequence ID" value="UJF31882.1"/>
    <property type="molecule type" value="Genomic_DNA"/>
</dbReference>
<dbReference type="SUPFAM" id="SSF55890">
    <property type="entry name" value="Sporulation response regulatory protein Spo0B"/>
    <property type="match status" value="1"/>
</dbReference>
<dbReference type="PRINTS" id="PR00344">
    <property type="entry name" value="BCTRLSENSOR"/>
</dbReference>
<dbReference type="InterPro" id="IPR004358">
    <property type="entry name" value="Sig_transdc_His_kin-like_C"/>
</dbReference>
<dbReference type="InterPro" id="IPR039506">
    <property type="entry name" value="SPOB_a"/>
</dbReference>
<dbReference type="Pfam" id="PF02518">
    <property type="entry name" value="HATPase_c"/>
    <property type="match status" value="1"/>
</dbReference>
<keyword evidence="9" id="KW-0472">Membrane</keyword>
<dbReference type="InterPro" id="IPR005467">
    <property type="entry name" value="His_kinase_dom"/>
</dbReference>
<dbReference type="SMART" id="SM00387">
    <property type="entry name" value="HATPase_c"/>
    <property type="match status" value="1"/>
</dbReference>
<feature type="transmembrane region" description="Helical" evidence="9">
    <location>
        <begin position="336"/>
        <end position="355"/>
    </location>
</feature>
<evidence type="ECO:0000256" key="5">
    <source>
        <dbReference type="ARBA" id="ARBA00022741"/>
    </source>
</evidence>
<evidence type="ECO:0000256" key="2">
    <source>
        <dbReference type="ARBA" id="ARBA00012438"/>
    </source>
</evidence>
<dbReference type="Gene3D" id="1.10.287.130">
    <property type="match status" value="1"/>
</dbReference>
<keyword evidence="9" id="KW-0812">Transmembrane</keyword>
<dbReference type="Proteomes" id="UP001649230">
    <property type="component" value="Chromosome"/>
</dbReference>
<protein>
    <recommendedName>
        <fullName evidence="2">histidine kinase</fullName>
        <ecNumber evidence="2">2.7.13.3</ecNumber>
    </recommendedName>
</protein>
<dbReference type="PANTHER" id="PTHR40448">
    <property type="entry name" value="TWO-COMPONENT SENSOR HISTIDINE KINASE"/>
    <property type="match status" value="1"/>
</dbReference>
<dbReference type="Pfam" id="PF14689">
    <property type="entry name" value="SPOB_a"/>
    <property type="match status" value="1"/>
</dbReference>
<dbReference type="PANTHER" id="PTHR40448:SF1">
    <property type="entry name" value="TWO-COMPONENT SENSOR HISTIDINE KINASE"/>
    <property type="match status" value="1"/>
</dbReference>
<evidence type="ECO:0000259" key="10">
    <source>
        <dbReference type="PROSITE" id="PS50109"/>
    </source>
</evidence>
<keyword evidence="6" id="KW-0418">Kinase</keyword>
<dbReference type="PROSITE" id="PS50109">
    <property type="entry name" value="HIS_KIN"/>
    <property type="match status" value="1"/>
</dbReference>
<evidence type="ECO:0000313" key="11">
    <source>
        <dbReference type="EMBL" id="UJF31882.1"/>
    </source>
</evidence>
<reference evidence="11 12" key="1">
    <citation type="journal article" date="2024" name="Int. J. Syst. Evol. Microbiol.">
        <title>Paenibacillus hexagrammi sp. nov., a novel bacterium isolated from the gut content of Hexagrammos agrammus.</title>
        <authorList>
            <person name="Jung H.K."/>
            <person name="Kim D.G."/>
            <person name="Zin H."/>
            <person name="Park J."/>
            <person name="Jung H."/>
            <person name="Kim Y.O."/>
            <person name="Kong H.J."/>
            <person name="Kim J.W."/>
            <person name="Kim Y.S."/>
        </authorList>
    </citation>
    <scope>NUCLEOTIDE SEQUENCE [LARGE SCALE GENOMIC DNA]</scope>
    <source>
        <strain evidence="11 12">YPD9-1</strain>
    </source>
</reference>
<keyword evidence="12" id="KW-1185">Reference proteome</keyword>
<evidence type="ECO:0000256" key="9">
    <source>
        <dbReference type="SAM" id="Phobius"/>
    </source>
</evidence>
<proteinExistence type="predicted"/>
<evidence type="ECO:0000256" key="7">
    <source>
        <dbReference type="ARBA" id="ARBA00022840"/>
    </source>
</evidence>
<evidence type="ECO:0000256" key="3">
    <source>
        <dbReference type="ARBA" id="ARBA00022553"/>
    </source>
</evidence>